<accession>A0AAV0W324</accession>
<gene>
    <name evidence="2" type="ORF">MEUPH1_LOCUS6692</name>
</gene>
<evidence type="ECO:0000313" key="2">
    <source>
        <dbReference type="EMBL" id="CAI6350201.1"/>
    </source>
</evidence>
<evidence type="ECO:0000313" key="3">
    <source>
        <dbReference type="Proteomes" id="UP001160148"/>
    </source>
</evidence>
<comment type="caution">
    <text evidence="2">The sequence shown here is derived from an EMBL/GenBank/DDBJ whole genome shotgun (WGS) entry which is preliminary data.</text>
</comment>
<dbReference type="AlphaFoldDB" id="A0AAV0W324"/>
<name>A0AAV0W324_9HEMI</name>
<evidence type="ECO:0000256" key="1">
    <source>
        <dbReference type="SAM" id="MobiDB-lite"/>
    </source>
</evidence>
<dbReference type="Proteomes" id="UP001160148">
    <property type="component" value="Unassembled WGS sequence"/>
</dbReference>
<reference evidence="2 3" key="1">
    <citation type="submission" date="2023-01" db="EMBL/GenBank/DDBJ databases">
        <authorList>
            <person name="Whitehead M."/>
        </authorList>
    </citation>
    <scope>NUCLEOTIDE SEQUENCE [LARGE SCALE GENOMIC DNA]</scope>
</reference>
<keyword evidence="3" id="KW-1185">Reference proteome</keyword>
<feature type="region of interest" description="Disordered" evidence="1">
    <location>
        <begin position="108"/>
        <end position="127"/>
    </location>
</feature>
<sequence length="165" mass="18355">MDGVDLAGNSRRSEILETVGIHCSSSTIADTLDLAVRQPASAVCGRALDRLSGRWTFLSMPQDVNLVAYGKQFSGEWPSFRVEMDCDGVVNAMPTFALTKDSANEEAQDRGKLLSGADEKNPSAPSRPNTFVEQCVAYVGRVFSWDFYRTVYLFFLPIVTFRNRR</sequence>
<feature type="compositionally biased region" description="Basic and acidic residues" evidence="1">
    <location>
        <begin position="108"/>
        <end position="121"/>
    </location>
</feature>
<proteinExistence type="predicted"/>
<dbReference type="EMBL" id="CARXXK010000001">
    <property type="protein sequence ID" value="CAI6350201.1"/>
    <property type="molecule type" value="Genomic_DNA"/>
</dbReference>
<organism evidence="2 3">
    <name type="scientific">Macrosiphum euphorbiae</name>
    <name type="common">potato aphid</name>
    <dbReference type="NCBI Taxonomy" id="13131"/>
    <lineage>
        <taxon>Eukaryota</taxon>
        <taxon>Metazoa</taxon>
        <taxon>Ecdysozoa</taxon>
        <taxon>Arthropoda</taxon>
        <taxon>Hexapoda</taxon>
        <taxon>Insecta</taxon>
        <taxon>Pterygota</taxon>
        <taxon>Neoptera</taxon>
        <taxon>Paraneoptera</taxon>
        <taxon>Hemiptera</taxon>
        <taxon>Sternorrhyncha</taxon>
        <taxon>Aphidomorpha</taxon>
        <taxon>Aphidoidea</taxon>
        <taxon>Aphididae</taxon>
        <taxon>Macrosiphini</taxon>
        <taxon>Macrosiphum</taxon>
    </lineage>
</organism>
<protein>
    <submittedName>
        <fullName evidence="2">Uncharacterized protein</fullName>
    </submittedName>
</protein>